<feature type="transmembrane region" description="Helical" evidence="6">
    <location>
        <begin position="126"/>
        <end position="143"/>
    </location>
</feature>
<evidence type="ECO:0000256" key="2">
    <source>
        <dbReference type="ARBA" id="ARBA00022475"/>
    </source>
</evidence>
<gene>
    <name evidence="7" type="ORF">AB2B41_13835</name>
</gene>
<dbReference type="InterPro" id="IPR001123">
    <property type="entry name" value="LeuE-type"/>
</dbReference>
<keyword evidence="5 6" id="KW-0472">Membrane</keyword>
<protein>
    <submittedName>
        <fullName evidence="7">LysE family transporter</fullName>
    </submittedName>
</protein>
<feature type="transmembrane region" description="Helical" evidence="6">
    <location>
        <begin position="71"/>
        <end position="92"/>
    </location>
</feature>
<reference evidence="7 8" key="1">
    <citation type="submission" date="2024-07" db="EMBL/GenBank/DDBJ databases">
        <title>Marimonas sp.nov., isolated from tidal-flat sediment.</title>
        <authorList>
            <person name="Jayan J.N."/>
            <person name="Lee S.S."/>
        </authorList>
    </citation>
    <scope>NUCLEOTIDE SEQUENCE [LARGE SCALE GENOMIC DNA]</scope>
    <source>
        <strain evidence="7 8">MJW-29</strain>
    </source>
</reference>
<feature type="transmembrane region" description="Helical" evidence="6">
    <location>
        <begin position="44"/>
        <end position="65"/>
    </location>
</feature>
<dbReference type="PANTHER" id="PTHR30086:SF19">
    <property type="entry name" value="THREONINE EFFLUX PROTEIN"/>
    <property type="match status" value="1"/>
</dbReference>
<sequence length="204" mass="21294">MSVSLTLVDLLAFNAVLIAAIAAPGAALLYFVKTTVASGRAAGIATGLGLGTAAALWTLAALLGLEAVFALFPWTYTALKLGGAAYLIWIAVQTWRHARMPLGDAPAPRGRAVLSGLLLNLGNPKSMLFAAAVIVVVFPQGLAPADIAVITLNHWLLELAFYAGFALLLDTGPARRGYLRLKPVLDRVAATLLGALGLRLILEK</sequence>
<evidence type="ECO:0000256" key="6">
    <source>
        <dbReference type="SAM" id="Phobius"/>
    </source>
</evidence>
<comment type="subcellular location">
    <subcellularLocation>
        <location evidence="1">Cell membrane</location>
        <topology evidence="1">Multi-pass membrane protein</topology>
    </subcellularLocation>
</comment>
<comment type="caution">
    <text evidence="7">The sequence shown here is derived from an EMBL/GenBank/DDBJ whole genome shotgun (WGS) entry which is preliminary data.</text>
</comment>
<proteinExistence type="predicted"/>
<evidence type="ECO:0000256" key="5">
    <source>
        <dbReference type="ARBA" id="ARBA00023136"/>
    </source>
</evidence>
<dbReference type="Proteomes" id="UP001556098">
    <property type="component" value="Unassembled WGS sequence"/>
</dbReference>
<keyword evidence="4 6" id="KW-1133">Transmembrane helix</keyword>
<evidence type="ECO:0000313" key="7">
    <source>
        <dbReference type="EMBL" id="MEW9920692.1"/>
    </source>
</evidence>
<feature type="transmembrane region" description="Helical" evidence="6">
    <location>
        <begin position="155"/>
        <end position="172"/>
    </location>
</feature>
<dbReference type="Pfam" id="PF01810">
    <property type="entry name" value="LysE"/>
    <property type="match status" value="1"/>
</dbReference>
<keyword evidence="2" id="KW-1003">Cell membrane</keyword>
<keyword evidence="8" id="KW-1185">Reference proteome</keyword>
<evidence type="ECO:0000256" key="3">
    <source>
        <dbReference type="ARBA" id="ARBA00022692"/>
    </source>
</evidence>
<accession>A0ABV3RNZ6</accession>
<dbReference type="EMBL" id="JBFNXX010000010">
    <property type="protein sequence ID" value="MEW9920692.1"/>
    <property type="molecule type" value="Genomic_DNA"/>
</dbReference>
<evidence type="ECO:0000256" key="4">
    <source>
        <dbReference type="ARBA" id="ARBA00022989"/>
    </source>
</evidence>
<evidence type="ECO:0000256" key="1">
    <source>
        <dbReference type="ARBA" id="ARBA00004651"/>
    </source>
</evidence>
<dbReference type="PANTHER" id="PTHR30086">
    <property type="entry name" value="ARGININE EXPORTER PROTEIN ARGO"/>
    <property type="match status" value="1"/>
</dbReference>
<name>A0ABV3RNZ6_9RHOB</name>
<feature type="transmembrane region" description="Helical" evidence="6">
    <location>
        <begin position="12"/>
        <end position="32"/>
    </location>
</feature>
<evidence type="ECO:0000313" key="8">
    <source>
        <dbReference type="Proteomes" id="UP001556098"/>
    </source>
</evidence>
<organism evidence="7 8">
    <name type="scientific">Sulfitobacter sediminis</name>
    <dbReference type="NCBI Taxonomy" id="3234186"/>
    <lineage>
        <taxon>Bacteria</taxon>
        <taxon>Pseudomonadati</taxon>
        <taxon>Pseudomonadota</taxon>
        <taxon>Alphaproteobacteria</taxon>
        <taxon>Rhodobacterales</taxon>
        <taxon>Roseobacteraceae</taxon>
        <taxon>Sulfitobacter</taxon>
    </lineage>
</organism>
<keyword evidence="3 6" id="KW-0812">Transmembrane</keyword>